<proteinExistence type="predicted"/>
<evidence type="ECO:0008006" key="3">
    <source>
        <dbReference type="Google" id="ProtNLM"/>
    </source>
</evidence>
<dbReference type="EMBL" id="CAJNOC010008728">
    <property type="protein sequence ID" value="CAF1119847.1"/>
    <property type="molecule type" value="Genomic_DNA"/>
</dbReference>
<gene>
    <name evidence="1" type="ORF">OXX778_LOCUS21995</name>
</gene>
<dbReference type="Proteomes" id="UP000663879">
    <property type="component" value="Unassembled WGS sequence"/>
</dbReference>
<sequence>SAPQKNRGIPENTKEIIRDLYDLGVKSVLNIIYALRDKKLDKIPTQRQIYNFLNELKKDKFGDAGMTYLEFEKWSKNNMKNEFLGEHDGFVLDYYVSLTEKYFRISLSTNYLINLADKRDILVVDATYKFLLADAAEAMTNAFEKVFGSNFTRIMCWAHAERAMTKKLLFIKNPRVRENITQDLYALQSSYSQPKFNIG</sequence>
<keyword evidence="2" id="KW-1185">Reference proteome</keyword>
<reference evidence="1" key="1">
    <citation type="submission" date="2021-02" db="EMBL/GenBank/DDBJ databases">
        <authorList>
            <person name="Nowell W R."/>
        </authorList>
    </citation>
    <scope>NUCLEOTIDE SEQUENCE</scope>
    <source>
        <strain evidence="1">Ploen Becks lab</strain>
    </source>
</reference>
<evidence type="ECO:0000313" key="1">
    <source>
        <dbReference type="EMBL" id="CAF1119847.1"/>
    </source>
</evidence>
<comment type="caution">
    <text evidence="1">The sequence shown here is derived from an EMBL/GenBank/DDBJ whole genome shotgun (WGS) entry which is preliminary data.</text>
</comment>
<accession>A0A814QKX3</accession>
<name>A0A814QKX3_9BILA</name>
<dbReference type="OrthoDB" id="119028at2759"/>
<feature type="non-terminal residue" evidence="1">
    <location>
        <position position="1"/>
    </location>
</feature>
<dbReference type="AlphaFoldDB" id="A0A814QKX3"/>
<evidence type="ECO:0000313" key="2">
    <source>
        <dbReference type="Proteomes" id="UP000663879"/>
    </source>
</evidence>
<organism evidence="1 2">
    <name type="scientific">Brachionus calyciflorus</name>
    <dbReference type="NCBI Taxonomy" id="104777"/>
    <lineage>
        <taxon>Eukaryota</taxon>
        <taxon>Metazoa</taxon>
        <taxon>Spiralia</taxon>
        <taxon>Gnathifera</taxon>
        <taxon>Rotifera</taxon>
        <taxon>Eurotatoria</taxon>
        <taxon>Monogononta</taxon>
        <taxon>Pseudotrocha</taxon>
        <taxon>Ploima</taxon>
        <taxon>Brachionidae</taxon>
        <taxon>Brachionus</taxon>
    </lineage>
</organism>
<protein>
    <recommendedName>
        <fullName evidence="3">MULE transposase domain-containing protein</fullName>
    </recommendedName>
</protein>